<dbReference type="NCBIfam" id="TIGR00331">
    <property type="entry name" value="hrcA"/>
    <property type="match status" value="1"/>
</dbReference>
<reference evidence="7 8" key="1">
    <citation type="submission" date="2016-09" db="EMBL/GenBank/DDBJ databases">
        <title>Genome sequence of Eubacterium angustum.</title>
        <authorList>
            <person name="Poehlein A."/>
            <person name="Daniel R."/>
        </authorList>
    </citation>
    <scope>NUCLEOTIDE SEQUENCE [LARGE SCALE GENOMIC DNA]</scope>
    <source>
        <strain evidence="7 8">DSM 1989</strain>
    </source>
</reference>
<dbReference type="InterPro" id="IPR023120">
    <property type="entry name" value="WHTH_transcript_rep_HrcA_IDD"/>
</dbReference>
<keyword evidence="3 5" id="KW-0346">Stress response</keyword>
<sequence>MTLDKRKLQVLHAIIRNYVMTGEPVGSRTISKNYDLGVSSATIRNEMSDLEDLGFLVQPYTSAGRIPSDQGYRLYVNEVLPFLEQEMSEYGAMVRDINKKVNRIEELLQTTLKILSDTTNYTSIALAPQTDNTVLEKIQVVKLDRHRIMVILVADSGAIQNEIFRTEEEIDEDQLFIINNFLNSKLKGSRFSEVEGRIKAEDSLKHQNPMVDIILPMVKGSMKSVEDAELYLEGIANILNFPEYSDIEKIKSFLGFMEDKNRVLKLMDGAPRGDLEVKIGSENLDEELKDCSIITAVYSIDGNTIGKIGVIGPTRMDYLRIMAIIKSVTQELNQIIKQYLLK</sequence>
<dbReference type="OrthoDB" id="9783139at2"/>
<evidence type="ECO:0000313" key="7">
    <source>
        <dbReference type="EMBL" id="OHW62550.1"/>
    </source>
</evidence>
<dbReference type="EMBL" id="MKIE01000003">
    <property type="protein sequence ID" value="OHW62550.1"/>
    <property type="molecule type" value="Genomic_DNA"/>
</dbReference>
<dbReference type="SUPFAM" id="SSF55781">
    <property type="entry name" value="GAF domain-like"/>
    <property type="match status" value="1"/>
</dbReference>
<organism evidence="7 8">
    <name type="scientific">Andreesenia angusta</name>
    <dbReference type="NCBI Taxonomy" id="39480"/>
    <lineage>
        <taxon>Bacteria</taxon>
        <taxon>Bacillati</taxon>
        <taxon>Bacillota</taxon>
        <taxon>Tissierellia</taxon>
        <taxon>Tissierellales</taxon>
        <taxon>Gottschalkiaceae</taxon>
        <taxon>Andreesenia</taxon>
    </lineage>
</organism>
<dbReference type="Gene3D" id="1.10.10.10">
    <property type="entry name" value="Winged helix-like DNA-binding domain superfamily/Winged helix DNA-binding domain"/>
    <property type="match status" value="1"/>
</dbReference>
<keyword evidence="2 5" id="KW-0805">Transcription regulation</keyword>
<evidence type="ECO:0000256" key="3">
    <source>
        <dbReference type="ARBA" id="ARBA00023016"/>
    </source>
</evidence>
<dbReference type="Proteomes" id="UP000180254">
    <property type="component" value="Unassembled WGS sequence"/>
</dbReference>
<dbReference type="PANTHER" id="PTHR34824">
    <property type="entry name" value="HEAT-INDUCIBLE TRANSCRIPTION REPRESSOR HRCA"/>
    <property type="match status" value="1"/>
</dbReference>
<dbReference type="HAMAP" id="MF_00081">
    <property type="entry name" value="HrcA"/>
    <property type="match status" value="1"/>
</dbReference>
<protein>
    <recommendedName>
        <fullName evidence="5">Heat-inducible transcription repressor HrcA</fullName>
    </recommendedName>
</protein>
<dbReference type="SUPFAM" id="SSF46785">
    <property type="entry name" value="Winged helix' DNA-binding domain"/>
    <property type="match status" value="1"/>
</dbReference>
<proteinExistence type="inferred from homology"/>
<feature type="domain" description="Heat-inducible transcription repressor HrcA C-terminal" evidence="6">
    <location>
        <begin position="105"/>
        <end position="322"/>
    </location>
</feature>
<keyword evidence="1 5" id="KW-0678">Repressor</keyword>
<evidence type="ECO:0000259" key="6">
    <source>
        <dbReference type="Pfam" id="PF01628"/>
    </source>
</evidence>
<comment type="caution">
    <text evidence="7">The sequence shown here is derived from an EMBL/GenBank/DDBJ whole genome shotgun (WGS) entry which is preliminary data.</text>
</comment>
<dbReference type="InterPro" id="IPR036388">
    <property type="entry name" value="WH-like_DNA-bd_sf"/>
</dbReference>
<comment type="similarity">
    <text evidence="5">Belongs to the HrcA family.</text>
</comment>
<dbReference type="Gene3D" id="3.30.390.60">
    <property type="entry name" value="Heat-inducible transcription repressor hrca homolog, domain 3"/>
    <property type="match status" value="1"/>
</dbReference>
<evidence type="ECO:0000256" key="1">
    <source>
        <dbReference type="ARBA" id="ARBA00022491"/>
    </source>
</evidence>
<evidence type="ECO:0000256" key="4">
    <source>
        <dbReference type="ARBA" id="ARBA00023163"/>
    </source>
</evidence>
<dbReference type="GO" id="GO:0045892">
    <property type="term" value="P:negative regulation of DNA-templated transcription"/>
    <property type="evidence" value="ECO:0007669"/>
    <property type="project" value="UniProtKB-UniRule"/>
</dbReference>
<keyword evidence="8" id="KW-1185">Reference proteome</keyword>
<comment type="function">
    <text evidence="5">Negative regulator of class I heat shock genes (grpE-dnaK-dnaJ and groELS operons). Prevents heat-shock induction of these operons.</text>
</comment>
<dbReference type="AlphaFoldDB" id="A0A1S1V826"/>
<keyword evidence="4 5" id="KW-0804">Transcription</keyword>
<dbReference type="Gene3D" id="3.30.450.40">
    <property type="match status" value="1"/>
</dbReference>
<dbReference type="PIRSF" id="PIRSF005485">
    <property type="entry name" value="HrcA"/>
    <property type="match status" value="1"/>
</dbReference>
<name>A0A1S1V826_9FIRM</name>
<dbReference type="InterPro" id="IPR021153">
    <property type="entry name" value="HrcA_C"/>
</dbReference>
<gene>
    <name evidence="5 7" type="primary">hrcA</name>
    <name evidence="7" type="ORF">EUAN_11150</name>
</gene>
<dbReference type="InterPro" id="IPR036390">
    <property type="entry name" value="WH_DNA-bd_sf"/>
</dbReference>
<dbReference type="GO" id="GO:0003677">
    <property type="term" value="F:DNA binding"/>
    <property type="evidence" value="ECO:0007669"/>
    <property type="project" value="InterPro"/>
</dbReference>
<dbReference type="STRING" id="39480.EUAN_11150"/>
<accession>A0A1S1V826</accession>
<evidence type="ECO:0000313" key="8">
    <source>
        <dbReference type="Proteomes" id="UP000180254"/>
    </source>
</evidence>
<dbReference type="Pfam" id="PF01628">
    <property type="entry name" value="HrcA"/>
    <property type="match status" value="1"/>
</dbReference>
<dbReference type="InterPro" id="IPR029016">
    <property type="entry name" value="GAF-like_dom_sf"/>
</dbReference>
<dbReference type="RefSeq" id="WP_071062514.1">
    <property type="nucleotide sequence ID" value="NZ_MKIE01000003.1"/>
</dbReference>
<evidence type="ECO:0000256" key="5">
    <source>
        <dbReference type="HAMAP-Rule" id="MF_00081"/>
    </source>
</evidence>
<dbReference type="InterPro" id="IPR002571">
    <property type="entry name" value="HrcA"/>
</dbReference>
<dbReference type="PANTHER" id="PTHR34824:SF1">
    <property type="entry name" value="HEAT-INDUCIBLE TRANSCRIPTION REPRESSOR HRCA"/>
    <property type="match status" value="1"/>
</dbReference>
<evidence type="ECO:0000256" key="2">
    <source>
        <dbReference type="ARBA" id="ARBA00023015"/>
    </source>
</evidence>